<keyword evidence="2" id="KW-1185">Reference proteome</keyword>
<dbReference type="EMBL" id="CP048287">
    <property type="protein sequence ID" value="QHW35569.1"/>
    <property type="molecule type" value="Genomic_DNA"/>
</dbReference>
<reference evidence="1 2" key="1">
    <citation type="submission" date="2020-02" db="EMBL/GenBank/DDBJ databases">
        <title>Paenibacillus sp. nov., isolated from rhizosphere soil of tomato.</title>
        <authorList>
            <person name="Weon H.-Y."/>
            <person name="Lee S.A."/>
        </authorList>
    </citation>
    <scope>NUCLEOTIDE SEQUENCE [LARGE SCALE GENOMIC DNA]</scope>
    <source>
        <strain evidence="1 2">14171R-81</strain>
        <plasmid evidence="1 2">unnamed1</plasmid>
    </source>
</reference>
<sequence>MLLYHLNQAAASAAEKNQAKSTPLMSTEELDFILQELDEESRRTDIPQEPEKA</sequence>
<protein>
    <submittedName>
        <fullName evidence="1">Uncharacterized protein</fullName>
    </submittedName>
</protein>
<evidence type="ECO:0000313" key="1">
    <source>
        <dbReference type="EMBL" id="QHW35569.1"/>
    </source>
</evidence>
<dbReference type="KEGG" id="prz:GZH47_32305"/>
<name>A0A6C0PAQ1_9BACL</name>
<gene>
    <name evidence="1" type="ORF">GZH47_32305</name>
</gene>
<organism evidence="1 2">
    <name type="scientific">Paenibacillus rhizovicinus</name>
    <dbReference type="NCBI Taxonomy" id="2704463"/>
    <lineage>
        <taxon>Bacteria</taxon>
        <taxon>Bacillati</taxon>
        <taxon>Bacillota</taxon>
        <taxon>Bacilli</taxon>
        <taxon>Bacillales</taxon>
        <taxon>Paenibacillaceae</taxon>
        <taxon>Paenibacillus</taxon>
    </lineage>
</organism>
<dbReference type="Proteomes" id="UP000479114">
    <property type="component" value="Plasmid unnamed1"/>
</dbReference>
<dbReference type="AlphaFoldDB" id="A0A6C0PAQ1"/>
<accession>A0A6C0PAQ1</accession>
<proteinExistence type="predicted"/>
<keyword evidence="1" id="KW-0614">Plasmid</keyword>
<geneLocation type="plasmid" evidence="1 2">
    <name>unnamed1</name>
</geneLocation>
<evidence type="ECO:0000313" key="2">
    <source>
        <dbReference type="Proteomes" id="UP000479114"/>
    </source>
</evidence>
<dbReference type="RefSeq" id="WP_162645715.1">
    <property type="nucleotide sequence ID" value="NZ_CP048287.1"/>
</dbReference>